<dbReference type="SUPFAM" id="SSF47413">
    <property type="entry name" value="lambda repressor-like DNA-binding domains"/>
    <property type="match status" value="1"/>
</dbReference>
<dbReference type="GO" id="GO:0003700">
    <property type="term" value="F:DNA-binding transcription factor activity"/>
    <property type="evidence" value="ECO:0007669"/>
    <property type="project" value="TreeGrafter"/>
</dbReference>
<dbReference type="Proteomes" id="UP000325957">
    <property type="component" value="Unassembled WGS sequence"/>
</dbReference>
<evidence type="ECO:0000313" key="7">
    <source>
        <dbReference type="Proteomes" id="UP000325957"/>
    </source>
</evidence>
<dbReference type="GO" id="GO:0000976">
    <property type="term" value="F:transcription cis-regulatory region binding"/>
    <property type="evidence" value="ECO:0007669"/>
    <property type="project" value="TreeGrafter"/>
</dbReference>
<dbReference type="Gene3D" id="3.40.50.2300">
    <property type="match status" value="2"/>
</dbReference>
<evidence type="ECO:0000256" key="3">
    <source>
        <dbReference type="ARBA" id="ARBA00023125"/>
    </source>
</evidence>
<dbReference type="InterPro" id="IPR010982">
    <property type="entry name" value="Lambda_DNA-bd_dom_sf"/>
</dbReference>
<protein>
    <submittedName>
        <fullName evidence="6">LacI family DNA-binding transcriptional regulator</fullName>
    </submittedName>
</protein>
<accession>A0A5J5KW94</accession>
<keyword evidence="2" id="KW-0805">Transcription regulation</keyword>
<evidence type="ECO:0000256" key="4">
    <source>
        <dbReference type="ARBA" id="ARBA00023163"/>
    </source>
</evidence>
<dbReference type="InterPro" id="IPR046335">
    <property type="entry name" value="LacI/GalR-like_sensor"/>
</dbReference>
<dbReference type="CDD" id="cd06288">
    <property type="entry name" value="PBP1_sucrose_transcription_regulator"/>
    <property type="match status" value="1"/>
</dbReference>
<sequence>MARSTPRRPTLADVARLAGMSPAAVSLILNDRPGSRLSEEAAERVRAAAKELGYRPNPAAQSLRLGRTRTIGFVSDQVTLTRYASGMIGGVLDAARSHGNTVLLAEVGAHGSLTGAARELTDRRVDGLLIGLMAARMITAPSLPEGLPFVLINGVTSEGHPHVLPDERRAGQSVAAHLLDRGHRRIGIVGDLPESFEDLRVSATIHQRFIGMNETFAEAGITPARIGVPRWEPEIGYEYAGRLLDEHPGLTAIVAGNDNVAFGIYQAAAARRLRIPEDFSLISFADEELAGYVRPGLTTARLPYEEMGRRGVEMLLGDAEREPTLLPMPLITRGSVRSLSDPDTEPGA</sequence>
<keyword evidence="1" id="KW-0678">Repressor</keyword>
<gene>
    <name evidence="6" type="ORF">FCK90_11675</name>
</gene>
<organism evidence="6 7">
    <name type="scientific">Kocuria coralli</name>
    <dbReference type="NCBI Taxonomy" id="1461025"/>
    <lineage>
        <taxon>Bacteria</taxon>
        <taxon>Bacillati</taxon>
        <taxon>Actinomycetota</taxon>
        <taxon>Actinomycetes</taxon>
        <taxon>Micrococcales</taxon>
        <taxon>Micrococcaceae</taxon>
        <taxon>Kocuria</taxon>
    </lineage>
</organism>
<dbReference type="RefSeq" id="WP_158034479.1">
    <property type="nucleotide sequence ID" value="NZ_ML708622.1"/>
</dbReference>
<keyword evidence="3 6" id="KW-0238">DNA-binding</keyword>
<reference evidence="6 7" key="1">
    <citation type="submission" date="2019-05" db="EMBL/GenBank/DDBJ databases">
        <title>Kocuria coralli sp. nov., a novel actinobacterium isolated from coral reef seawater.</title>
        <authorList>
            <person name="Li J."/>
        </authorList>
    </citation>
    <scope>NUCLEOTIDE SEQUENCE [LARGE SCALE GENOMIC DNA]</scope>
    <source>
        <strain evidence="6 7">SCSIO 13007</strain>
    </source>
</reference>
<evidence type="ECO:0000259" key="5">
    <source>
        <dbReference type="PROSITE" id="PS50932"/>
    </source>
</evidence>
<evidence type="ECO:0000256" key="2">
    <source>
        <dbReference type="ARBA" id="ARBA00023015"/>
    </source>
</evidence>
<comment type="caution">
    <text evidence="6">The sequence shown here is derived from an EMBL/GenBank/DDBJ whole genome shotgun (WGS) entry which is preliminary data.</text>
</comment>
<dbReference type="EMBL" id="SZWF01000017">
    <property type="protein sequence ID" value="KAA9393540.1"/>
    <property type="molecule type" value="Genomic_DNA"/>
</dbReference>
<keyword evidence="7" id="KW-1185">Reference proteome</keyword>
<dbReference type="AlphaFoldDB" id="A0A5J5KW94"/>
<dbReference type="SUPFAM" id="SSF53822">
    <property type="entry name" value="Periplasmic binding protein-like I"/>
    <property type="match status" value="1"/>
</dbReference>
<dbReference type="PANTHER" id="PTHR30146">
    <property type="entry name" value="LACI-RELATED TRANSCRIPTIONAL REPRESSOR"/>
    <property type="match status" value="1"/>
</dbReference>
<evidence type="ECO:0000313" key="6">
    <source>
        <dbReference type="EMBL" id="KAA9393540.1"/>
    </source>
</evidence>
<evidence type="ECO:0000256" key="1">
    <source>
        <dbReference type="ARBA" id="ARBA00022491"/>
    </source>
</evidence>
<dbReference type="Pfam" id="PF00356">
    <property type="entry name" value="LacI"/>
    <property type="match status" value="1"/>
</dbReference>
<dbReference type="Pfam" id="PF13377">
    <property type="entry name" value="Peripla_BP_3"/>
    <property type="match status" value="1"/>
</dbReference>
<feature type="domain" description="HTH lacI-type" evidence="5">
    <location>
        <begin position="9"/>
        <end position="65"/>
    </location>
</feature>
<dbReference type="CDD" id="cd01392">
    <property type="entry name" value="HTH_LacI"/>
    <property type="match status" value="1"/>
</dbReference>
<dbReference type="PROSITE" id="PS50932">
    <property type="entry name" value="HTH_LACI_2"/>
    <property type="match status" value="1"/>
</dbReference>
<proteinExistence type="predicted"/>
<keyword evidence="4" id="KW-0804">Transcription</keyword>
<name>A0A5J5KW94_9MICC</name>
<dbReference type="PANTHER" id="PTHR30146:SF148">
    <property type="entry name" value="HTH-TYPE TRANSCRIPTIONAL REPRESSOR PURR-RELATED"/>
    <property type="match status" value="1"/>
</dbReference>
<dbReference type="Gene3D" id="1.10.260.40">
    <property type="entry name" value="lambda repressor-like DNA-binding domains"/>
    <property type="match status" value="1"/>
</dbReference>
<dbReference type="SMART" id="SM00354">
    <property type="entry name" value="HTH_LACI"/>
    <property type="match status" value="1"/>
</dbReference>
<dbReference type="InterPro" id="IPR000843">
    <property type="entry name" value="HTH_LacI"/>
</dbReference>
<dbReference type="InterPro" id="IPR028082">
    <property type="entry name" value="Peripla_BP_I"/>
</dbReference>
<dbReference type="OrthoDB" id="9798934at2"/>